<dbReference type="PANTHER" id="PTHR28027:SF1">
    <property type="entry name" value="CAMP INDEPENDENT REGULATORY PROTEIN (AFU_ORTHOLOGUE AFUA_3G09640)"/>
    <property type="match status" value="1"/>
</dbReference>
<accession>A0A165A6G9</accession>
<evidence type="ECO:0000256" key="1">
    <source>
        <dbReference type="SAM" id="MobiDB-lite"/>
    </source>
</evidence>
<dbReference type="InterPro" id="IPR018608">
    <property type="entry name" value="Gti1/Pac2"/>
</dbReference>
<protein>
    <submittedName>
        <fullName evidence="2">Uncharacterized protein</fullName>
    </submittedName>
</protein>
<dbReference type="Proteomes" id="UP000076722">
    <property type="component" value="Unassembled WGS sequence"/>
</dbReference>
<keyword evidence="3" id="KW-1185">Reference proteome</keyword>
<reference evidence="2 3" key="1">
    <citation type="journal article" date="2016" name="Mol. Biol. Evol.">
        <title>Comparative Genomics of Early-Diverging Mushroom-Forming Fungi Provides Insights into the Origins of Lignocellulose Decay Capabilities.</title>
        <authorList>
            <person name="Nagy L.G."/>
            <person name="Riley R."/>
            <person name="Tritt A."/>
            <person name="Adam C."/>
            <person name="Daum C."/>
            <person name="Floudas D."/>
            <person name="Sun H."/>
            <person name="Yadav J.S."/>
            <person name="Pangilinan J."/>
            <person name="Larsson K.H."/>
            <person name="Matsuura K."/>
            <person name="Barry K."/>
            <person name="Labutti K."/>
            <person name="Kuo R."/>
            <person name="Ohm R.A."/>
            <person name="Bhattacharya S.S."/>
            <person name="Shirouzu T."/>
            <person name="Yoshinaga Y."/>
            <person name="Martin F.M."/>
            <person name="Grigoriev I.V."/>
            <person name="Hibbett D.S."/>
        </authorList>
    </citation>
    <scope>NUCLEOTIDE SEQUENCE [LARGE SCALE GENOMIC DNA]</scope>
    <source>
        <strain evidence="2 3">HHB9708</strain>
    </source>
</reference>
<feature type="region of interest" description="Disordered" evidence="1">
    <location>
        <begin position="95"/>
        <end position="121"/>
    </location>
</feature>
<evidence type="ECO:0000313" key="2">
    <source>
        <dbReference type="EMBL" id="KZS98541.1"/>
    </source>
</evidence>
<dbReference type="Pfam" id="PF09729">
    <property type="entry name" value="Gti1_Pac2"/>
    <property type="match status" value="1"/>
</dbReference>
<dbReference type="PANTHER" id="PTHR28027">
    <property type="entry name" value="TRANSCRIPTIONAL REGULATOR MIT1"/>
    <property type="match status" value="1"/>
</dbReference>
<feature type="region of interest" description="Disordered" evidence="1">
    <location>
        <begin position="180"/>
        <end position="206"/>
    </location>
</feature>
<dbReference type="EMBL" id="KV419395">
    <property type="protein sequence ID" value="KZS98541.1"/>
    <property type="molecule type" value="Genomic_DNA"/>
</dbReference>
<dbReference type="OrthoDB" id="5572844at2759"/>
<name>A0A165A6G9_9AGAM</name>
<evidence type="ECO:0000313" key="3">
    <source>
        <dbReference type="Proteomes" id="UP000076722"/>
    </source>
</evidence>
<proteinExistence type="predicted"/>
<sequence length="275" mass="31764">MQRPTCSGIRIRSTQDAHRIIRAVELNKLPLTVRRLDGEERRALKSGDVWVWEERGAVNDATSLGIERWTDGRTYGPSRVRDDFLFYTERDAEHPERPSKWARKQGASPTGSSPYDQPRSSADDLESLIKQTYSVFIQDERQGMKKWHLTAYFAQGHVEELGTVDDIPFIASLPIPEGRYRSARNPKNRYKDRDENRRQKERQLAHEFRPIQSDGHFVPHRYSLPPLTLPAPLLDHAPRPALGLTPLPFLEDNPTPRTHRCPEDEKVLRFLTQGL</sequence>
<gene>
    <name evidence="2" type="ORF">SISNIDRAFT_448808</name>
</gene>
<dbReference type="AlphaFoldDB" id="A0A165A6G9"/>
<feature type="compositionally biased region" description="Basic and acidic residues" evidence="1">
    <location>
        <begin position="189"/>
        <end position="206"/>
    </location>
</feature>
<feature type="compositionally biased region" description="Polar residues" evidence="1">
    <location>
        <begin position="107"/>
        <end position="120"/>
    </location>
</feature>
<organism evidence="2 3">
    <name type="scientific">Sistotremastrum niveocremeum HHB9708</name>
    <dbReference type="NCBI Taxonomy" id="1314777"/>
    <lineage>
        <taxon>Eukaryota</taxon>
        <taxon>Fungi</taxon>
        <taxon>Dikarya</taxon>
        <taxon>Basidiomycota</taxon>
        <taxon>Agaricomycotina</taxon>
        <taxon>Agaricomycetes</taxon>
        <taxon>Sistotremastrales</taxon>
        <taxon>Sistotremastraceae</taxon>
        <taxon>Sertulicium</taxon>
        <taxon>Sertulicium niveocremeum</taxon>
    </lineage>
</organism>
<dbReference type="GO" id="GO:0003677">
    <property type="term" value="F:DNA binding"/>
    <property type="evidence" value="ECO:0007669"/>
    <property type="project" value="TreeGrafter"/>
</dbReference>